<sequence length="446" mass="50011">MPRRRRLFRLGIRQKVVLVLLTVLLTALSISGYLVMRDVEQNVLSETDRRGAETADYLARSIAYSVVGYDYHTIQLLLDQVVEAGGVVHARVLSDRGNTMAEVQHPDRANLERVEFQRPIELDGREVGHLEMELSIEPILAQLEQQKTSLIRREVAVIALIALGEFVALSWIIIAPLTRVSRALESNVDENGVILRDIDVHSNDEIGDLAARFNQMRAQLNTANEQLRGRVESADRELREAYERLIQQQKQLESSNAELEVLTRTDPLTGLGNRRAFQEAMEQDIALFRRHGDPASLLILDLDNFKAINDTWGHDTGDRILKSFAALLRTHCRDTDTTCRMGGEEFAVFLRRCDAPGALKTAEKLRQTVAAMEVPTEDGRQQLHVTVSIGLASLSLEEGVTSSKGLCRAADQAMYASKRRGRNRVTNYTTLISEDPLSVNFQGDET</sequence>
<dbReference type="Pfam" id="PF00672">
    <property type="entry name" value="HAMP"/>
    <property type="match status" value="1"/>
</dbReference>
<feature type="coiled-coil region" evidence="4">
    <location>
        <begin position="206"/>
        <end position="265"/>
    </location>
</feature>
<dbReference type="GO" id="GO:0007165">
    <property type="term" value="P:signal transduction"/>
    <property type="evidence" value="ECO:0007669"/>
    <property type="project" value="InterPro"/>
</dbReference>
<dbReference type="PANTHER" id="PTHR45138">
    <property type="entry name" value="REGULATORY COMPONENTS OF SENSORY TRANSDUCTION SYSTEM"/>
    <property type="match status" value="1"/>
</dbReference>
<accession>A0A0G3G4T0</accession>
<evidence type="ECO:0000256" key="1">
    <source>
        <dbReference type="ARBA" id="ARBA00001946"/>
    </source>
</evidence>
<dbReference type="Pfam" id="PF00990">
    <property type="entry name" value="GGDEF"/>
    <property type="match status" value="1"/>
</dbReference>
<feature type="domain" description="GGDEF" evidence="6">
    <location>
        <begin position="293"/>
        <end position="430"/>
    </location>
</feature>
<dbReference type="CDD" id="cd06225">
    <property type="entry name" value="HAMP"/>
    <property type="match status" value="1"/>
</dbReference>
<dbReference type="FunFam" id="3.30.70.270:FF:000001">
    <property type="entry name" value="Diguanylate cyclase domain protein"/>
    <property type="match status" value="1"/>
</dbReference>
<proteinExistence type="predicted"/>
<keyword evidence="4" id="KW-0175">Coiled coil</keyword>
<dbReference type="GO" id="GO:0005886">
    <property type="term" value="C:plasma membrane"/>
    <property type="evidence" value="ECO:0007669"/>
    <property type="project" value="TreeGrafter"/>
</dbReference>
<reference evidence="7 8" key="1">
    <citation type="submission" date="2015-04" db="EMBL/GenBank/DDBJ databases">
        <title>Complete Sequence for the Genome of the Thioalkalivibrio versutus D301.</title>
        <authorList>
            <person name="Mu T."/>
            <person name="Zhou J."/>
            <person name="Xu X."/>
        </authorList>
    </citation>
    <scope>NUCLEOTIDE SEQUENCE [LARGE SCALE GENOMIC DNA]</scope>
    <source>
        <strain evidence="7 8">D301</strain>
    </source>
</reference>
<dbReference type="PATRIC" id="fig|106634.4.peg.2679"/>
<dbReference type="PROSITE" id="PS50885">
    <property type="entry name" value="HAMP"/>
    <property type="match status" value="1"/>
</dbReference>
<dbReference type="PANTHER" id="PTHR45138:SF9">
    <property type="entry name" value="DIGUANYLATE CYCLASE DGCM-RELATED"/>
    <property type="match status" value="1"/>
</dbReference>
<dbReference type="InterPro" id="IPR003660">
    <property type="entry name" value="HAMP_dom"/>
</dbReference>
<feature type="domain" description="HAMP" evidence="5">
    <location>
        <begin position="171"/>
        <end position="225"/>
    </location>
</feature>
<dbReference type="Gene3D" id="3.30.70.270">
    <property type="match status" value="1"/>
</dbReference>
<dbReference type="InterPro" id="IPR050469">
    <property type="entry name" value="Diguanylate_Cyclase"/>
</dbReference>
<dbReference type="SUPFAM" id="SSF158472">
    <property type="entry name" value="HAMP domain-like"/>
    <property type="match status" value="1"/>
</dbReference>
<dbReference type="InterPro" id="IPR043128">
    <property type="entry name" value="Rev_trsase/Diguanyl_cyclase"/>
</dbReference>
<evidence type="ECO:0000259" key="6">
    <source>
        <dbReference type="PROSITE" id="PS50887"/>
    </source>
</evidence>
<evidence type="ECO:0000259" key="5">
    <source>
        <dbReference type="PROSITE" id="PS50885"/>
    </source>
</evidence>
<evidence type="ECO:0000256" key="2">
    <source>
        <dbReference type="ARBA" id="ARBA00012528"/>
    </source>
</evidence>
<dbReference type="SUPFAM" id="SSF55073">
    <property type="entry name" value="Nucleotide cyclase"/>
    <property type="match status" value="1"/>
</dbReference>
<dbReference type="GO" id="GO:0052621">
    <property type="term" value="F:diguanylate cyclase activity"/>
    <property type="evidence" value="ECO:0007669"/>
    <property type="project" value="UniProtKB-EC"/>
</dbReference>
<comment type="cofactor">
    <cofactor evidence="1">
        <name>Mg(2+)</name>
        <dbReference type="ChEBI" id="CHEBI:18420"/>
    </cofactor>
</comment>
<dbReference type="Gene3D" id="6.10.340.10">
    <property type="match status" value="1"/>
</dbReference>
<dbReference type="KEGG" id="tvr:TVD_13130"/>
<keyword evidence="8" id="KW-1185">Reference proteome</keyword>
<dbReference type="EC" id="2.7.7.65" evidence="2"/>
<dbReference type="AlphaFoldDB" id="A0A0G3G4T0"/>
<organism evidence="7 8">
    <name type="scientific">Thioalkalivibrio versutus</name>
    <dbReference type="NCBI Taxonomy" id="106634"/>
    <lineage>
        <taxon>Bacteria</taxon>
        <taxon>Pseudomonadati</taxon>
        <taxon>Pseudomonadota</taxon>
        <taxon>Gammaproteobacteria</taxon>
        <taxon>Chromatiales</taxon>
        <taxon>Ectothiorhodospiraceae</taxon>
        <taxon>Thioalkalivibrio</taxon>
    </lineage>
</organism>
<dbReference type="EMBL" id="CP011367">
    <property type="protein sequence ID" value="AKJ96243.1"/>
    <property type="molecule type" value="Genomic_DNA"/>
</dbReference>
<evidence type="ECO:0000313" key="7">
    <source>
        <dbReference type="EMBL" id="AKJ96243.1"/>
    </source>
</evidence>
<evidence type="ECO:0000256" key="4">
    <source>
        <dbReference type="SAM" id="Coils"/>
    </source>
</evidence>
<dbReference type="GO" id="GO:0043709">
    <property type="term" value="P:cell adhesion involved in single-species biofilm formation"/>
    <property type="evidence" value="ECO:0007669"/>
    <property type="project" value="TreeGrafter"/>
</dbReference>
<dbReference type="SMART" id="SM00304">
    <property type="entry name" value="HAMP"/>
    <property type="match status" value="1"/>
</dbReference>
<name>A0A0G3G4T0_9GAMM</name>
<dbReference type="STRING" id="106634.TVD_13130"/>
<dbReference type="CDD" id="cd01949">
    <property type="entry name" value="GGDEF"/>
    <property type="match status" value="1"/>
</dbReference>
<dbReference type="OrthoDB" id="9813903at2"/>
<protein>
    <recommendedName>
        <fullName evidence="2">diguanylate cyclase</fullName>
        <ecNumber evidence="2">2.7.7.65</ecNumber>
    </recommendedName>
</protein>
<dbReference type="PROSITE" id="PS50887">
    <property type="entry name" value="GGDEF"/>
    <property type="match status" value="1"/>
</dbReference>
<dbReference type="SMART" id="SM00267">
    <property type="entry name" value="GGDEF"/>
    <property type="match status" value="1"/>
</dbReference>
<dbReference type="InterPro" id="IPR029787">
    <property type="entry name" value="Nucleotide_cyclase"/>
</dbReference>
<dbReference type="InterPro" id="IPR000160">
    <property type="entry name" value="GGDEF_dom"/>
</dbReference>
<comment type="catalytic activity">
    <reaction evidence="3">
        <text>2 GTP = 3',3'-c-di-GMP + 2 diphosphate</text>
        <dbReference type="Rhea" id="RHEA:24898"/>
        <dbReference type="ChEBI" id="CHEBI:33019"/>
        <dbReference type="ChEBI" id="CHEBI:37565"/>
        <dbReference type="ChEBI" id="CHEBI:58805"/>
        <dbReference type="EC" id="2.7.7.65"/>
    </reaction>
</comment>
<dbReference type="GO" id="GO:1902201">
    <property type="term" value="P:negative regulation of bacterial-type flagellum-dependent cell motility"/>
    <property type="evidence" value="ECO:0007669"/>
    <property type="project" value="TreeGrafter"/>
</dbReference>
<evidence type="ECO:0000313" key="8">
    <source>
        <dbReference type="Proteomes" id="UP000064201"/>
    </source>
</evidence>
<dbReference type="NCBIfam" id="TIGR00254">
    <property type="entry name" value="GGDEF"/>
    <property type="match status" value="1"/>
</dbReference>
<dbReference type="Proteomes" id="UP000064201">
    <property type="component" value="Chromosome"/>
</dbReference>
<gene>
    <name evidence="7" type="ORF">TVD_13130</name>
</gene>
<dbReference type="RefSeq" id="WP_047251798.1">
    <property type="nucleotide sequence ID" value="NZ_CP011367.1"/>
</dbReference>
<evidence type="ECO:0000256" key="3">
    <source>
        <dbReference type="ARBA" id="ARBA00034247"/>
    </source>
</evidence>